<dbReference type="Proteomes" id="UP001258181">
    <property type="component" value="Unassembled WGS sequence"/>
</dbReference>
<dbReference type="RefSeq" id="WP_310258039.1">
    <property type="nucleotide sequence ID" value="NZ_JAVDWA010000002.1"/>
</dbReference>
<dbReference type="PANTHER" id="PTHR23526:SF2">
    <property type="entry name" value="MAJOR FACILITATOR SUPERFAMILY (MFS) PROFILE DOMAIN-CONTAINING PROTEIN"/>
    <property type="match status" value="1"/>
</dbReference>
<feature type="transmembrane region" description="Helical" evidence="6">
    <location>
        <begin position="308"/>
        <end position="332"/>
    </location>
</feature>
<proteinExistence type="predicted"/>
<evidence type="ECO:0000256" key="4">
    <source>
        <dbReference type="ARBA" id="ARBA00022989"/>
    </source>
</evidence>
<reference evidence="8 9" key="1">
    <citation type="submission" date="2023-07" db="EMBL/GenBank/DDBJ databases">
        <title>Sorghum-associated microbial communities from plants grown in Nebraska, USA.</title>
        <authorList>
            <person name="Schachtman D."/>
        </authorList>
    </citation>
    <scope>NUCLEOTIDE SEQUENCE [LARGE SCALE GENOMIC DNA]</scope>
    <source>
        <strain evidence="8 9">BE211</strain>
    </source>
</reference>
<feature type="transmembrane region" description="Helical" evidence="6">
    <location>
        <begin position="378"/>
        <end position="396"/>
    </location>
</feature>
<dbReference type="Pfam" id="PF07690">
    <property type="entry name" value="MFS_1"/>
    <property type="match status" value="1"/>
</dbReference>
<keyword evidence="2" id="KW-0813">Transport</keyword>
<feature type="transmembrane region" description="Helical" evidence="6">
    <location>
        <begin position="352"/>
        <end position="372"/>
    </location>
</feature>
<feature type="domain" description="Major facilitator superfamily (MFS) profile" evidence="7">
    <location>
        <begin position="1"/>
        <end position="199"/>
    </location>
</feature>
<keyword evidence="5 6" id="KW-0472">Membrane</keyword>
<dbReference type="InterPro" id="IPR020846">
    <property type="entry name" value="MFS_dom"/>
</dbReference>
<organism evidence="8 9">
    <name type="scientific">Fictibacillus barbaricus</name>
    <dbReference type="NCBI Taxonomy" id="182136"/>
    <lineage>
        <taxon>Bacteria</taxon>
        <taxon>Bacillati</taxon>
        <taxon>Bacillota</taxon>
        <taxon>Bacilli</taxon>
        <taxon>Bacillales</taxon>
        <taxon>Fictibacillaceae</taxon>
        <taxon>Fictibacillus</taxon>
    </lineage>
</organism>
<evidence type="ECO:0000256" key="6">
    <source>
        <dbReference type="SAM" id="Phobius"/>
    </source>
</evidence>
<dbReference type="SUPFAM" id="SSF103473">
    <property type="entry name" value="MFS general substrate transporter"/>
    <property type="match status" value="1"/>
</dbReference>
<feature type="transmembrane region" description="Helical" evidence="6">
    <location>
        <begin position="80"/>
        <end position="100"/>
    </location>
</feature>
<feature type="transmembrane region" description="Helical" evidence="6">
    <location>
        <begin position="140"/>
        <end position="164"/>
    </location>
</feature>
<name>A0ABU1TZV1_9BACL</name>
<sequence length="428" mass="48538">MIFKKFMENDQYPKDLFLLLLVGGLFTLSTALSNTFVNIFLWKQSGEITDIAFYNLAIVVMQPIAFNWAGWLAKKVDRVIVLRIGVFILALFYIGMLFMGTLASSYLLALGAILGFGLGFYWLAFNVLTLEVTEPETRDFFNGYLGVLNSFSGMLGPLSAGFIITRMDKQMGYETIFSISMILFLVAVVISFFLQRRKADGHYGLKEVFQERKVNHDWQQLLRAHLFQGLREGTFLFLIVIWVYTATKSEFALGTFGFVQSIVSFIGYYAVSHFLKPWQRKQAIFAGGLLLFISPIMLLFPISFSLLIIYGISVSVAYPLLLVPYVSITYDIIGKCRGIYEKRIEYIVVRELYLNIGRIISILTFIIVVSYFSEERGIPMLLPVLGAGHFFIYFCLKKVSVPSNPIDSAAESIEFAETQQDGNNSNKQ</sequence>
<evidence type="ECO:0000313" key="8">
    <source>
        <dbReference type="EMBL" id="MDR7072752.1"/>
    </source>
</evidence>
<dbReference type="PROSITE" id="PS50850">
    <property type="entry name" value="MFS"/>
    <property type="match status" value="1"/>
</dbReference>
<keyword evidence="4 6" id="KW-1133">Transmembrane helix</keyword>
<evidence type="ECO:0000259" key="7">
    <source>
        <dbReference type="PROSITE" id="PS50850"/>
    </source>
</evidence>
<dbReference type="PANTHER" id="PTHR23526">
    <property type="entry name" value="INTEGRAL MEMBRANE TRANSPORT PROTEIN-RELATED"/>
    <property type="match status" value="1"/>
</dbReference>
<gene>
    <name evidence="8" type="ORF">J2X07_001729</name>
</gene>
<dbReference type="Gene3D" id="1.20.1250.20">
    <property type="entry name" value="MFS general substrate transporter like domains"/>
    <property type="match status" value="1"/>
</dbReference>
<comment type="subcellular location">
    <subcellularLocation>
        <location evidence="1">Cell membrane</location>
        <topology evidence="1">Multi-pass membrane protein</topology>
    </subcellularLocation>
</comment>
<feature type="transmembrane region" description="Helical" evidence="6">
    <location>
        <begin position="176"/>
        <end position="194"/>
    </location>
</feature>
<keyword evidence="3 6" id="KW-0812">Transmembrane</keyword>
<dbReference type="InterPro" id="IPR011701">
    <property type="entry name" value="MFS"/>
</dbReference>
<feature type="transmembrane region" description="Helical" evidence="6">
    <location>
        <begin position="106"/>
        <end position="128"/>
    </location>
</feature>
<evidence type="ECO:0000256" key="5">
    <source>
        <dbReference type="ARBA" id="ARBA00023136"/>
    </source>
</evidence>
<dbReference type="InterPro" id="IPR052528">
    <property type="entry name" value="Sugar_transport-like"/>
</dbReference>
<feature type="transmembrane region" description="Helical" evidence="6">
    <location>
        <begin position="251"/>
        <end position="271"/>
    </location>
</feature>
<feature type="transmembrane region" description="Helical" evidence="6">
    <location>
        <begin position="283"/>
        <end position="302"/>
    </location>
</feature>
<feature type="transmembrane region" description="Helical" evidence="6">
    <location>
        <begin position="229"/>
        <end position="245"/>
    </location>
</feature>
<dbReference type="EMBL" id="JAVDWA010000002">
    <property type="protein sequence ID" value="MDR7072752.1"/>
    <property type="molecule type" value="Genomic_DNA"/>
</dbReference>
<feature type="transmembrane region" description="Helical" evidence="6">
    <location>
        <begin position="52"/>
        <end position="73"/>
    </location>
</feature>
<evidence type="ECO:0000256" key="1">
    <source>
        <dbReference type="ARBA" id="ARBA00004651"/>
    </source>
</evidence>
<dbReference type="InterPro" id="IPR036259">
    <property type="entry name" value="MFS_trans_sf"/>
</dbReference>
<keyword evidence="9" id="KW-1185">Reference proteome</keyword>
<protein>
    <submittedName>
        <fullName evidence="8">YQGE family putative transporter</fullName>
    </submittedName>
</protein>
<accession>A0ABU1TZV1</accession>
<evidence type="ECO:0000256" key="3">
    <source>
        <dbReference type="ARBA" id="ARBA00022692"/>
    </source>
</evidence>
<comment type="caution">
    <text evidence="8">The sequence shown here is derived from an EMBL/GenBank/DDBJ whole genome shotgun (WGS) entry which is preliminary data.</text>
</comment>
<evidence type="ECO:0000313" key="9">
    <source>
        <dbReference type="Proteomes" id="UP001258181"/>
    </source>
</evidence>
<evidence type="ECO:0000256" key="2">
    <source>
        <dbReference type="ARBA" id="ARBA00022448"/>
    </source>
</evidence>